<reference evidence="13" key="1">
    <citation type="submission" date="2021-04" db="EMBL/GenBank/DDBJ databases">
        <authorList>
            <person name="Rodrigo-Torres L."/>
            <person name="Arahal R. D."/>
            <person name="Lucena T."/>
        </authorList>
    </citation>
    <scope>NUCLEOTIDE SEQUENCE</scope>
    <source>
        <strain evidence="13">AS29M-1</strain>
    </source>
</reference>
<comment type="function">
    <text evidence="11">Small subunit of the glutamine-dependent carbamoyl phosphate synthetase (CPSase). CPSase catalyzes the formation of carbamoyl phosphate from the ammonia moiety of glutamine, carbonate, and phosphate donated by ATP, constituting the first step of 2 biosynthetic pathways, one leading to arginine and/or urea and the other to pyrimidine nucleotides. The small subunit (glutamine amidotransferase) binds and cleaves glutamine to supply the large subunit with the substrate ammonia.</text>
</comment>
<dbReference type="PANTHER" id="PTHR43418:SF7">
    <property type="entry name" value="CARBAMOYL-PHOSPHATE SYNTHASE SMALL CHAIN"/>
    <property type="match status" value="1"/>
</dbReference>
<evidence type="ECO:0000259" key="12">
    <source>
        <dbReference type="SMART" id="SM01097"/>
    </source>
</evidence>
<dbReference type="RefSeq" id="WP_258541105.1">
    <property type="nucleotide sequence ID" value="NZ_OU015584.1"/>
</dbReference>
<proteinExistence type="inferred from homology"/>
<feature type="domain" description="Carbamoyl-phosphate synthase small subunit N-terminal" evidence="12">
    <location>
        <begin position="6"/>
        <end position="137"/>
    </location>
</feature>
<dbReference type="HAMAP" id="MF_01209">
    <property type="entry name" value="CPSase_S_chain"/>
    <property type="match status" value="1"/>
</dbReference>
<dbReference type="KEGG" id="ptan:CRYO30217_00883"/>
<evidence type="ECO:0000256" key="10">
    <source>
        <dbReference type="ARBA" id="ARBA00049285"/>
    </source>
</evidence>
<sequence length="371" mass="40783">MNPQDKNAVLVLADGTVFYGKSCGAEGTATGEIAFNTGMTGYQEIFTDPSYFGQMVVMASSHIGNYGVHEDEVESDSIKIKGLIVRKFAYRPSRYGNKIRPLQDYLVENNVVGIRDIDTRALVSHIREFGAQNAIISTETENVDALKKQATEIPSMKGMELASKVSTKEKYTVGEGGEYKVALLDFGVKQNIIRCLQERGCQVTVFPYDTSAEEILSGGFDGVQLSNGPGDPEPLTAVVENIKQLVEANIPIFGICLGHQLLAISQGLSTEKMHNGHRGINHPIKNLETGKGEITSQNHGFVVRMEDAEKHPNIKVTHVHLNDGTLAGFRLNDKNAFSVQYHPEASPGPYDSRYLFDSFIENMKVNKKQLA</sequence>
<dbReference type="Proteomes" id="UP000683507">
    <property type="component" value="Chromosome"/>
</dbReference>
<keyword evidence="14" id="KW-1185">Reference proteome</keyword>
<keyword evidence="11" id="KW-0055">Arginine biosynthesis</keyword>
<evidence type="ECO:0000256" key="2">
    <source>
        <dbReference type="ARBA" id="ARBA00005077"/>
    </source>
</evidence>
<feature type="binding site" evidence="11">
    <location>
        <position position="260"/>
    </location>
    <ligand>
        <name>L-glutamine</name>
        <dbReference type="ChEBI" id="CHEBI:58359"/>
    </ligand>
</feature>
<dbReference type="AlphaFoldDB" id="A0A916NAH7"/>
<evidence type="ECO:0000256" key="11">
    <source>
        <dbReference type="HAMAP-Rule" id="MF_01209"/>
    </source>
</evidence>
<evidence type="ECO:0000256" key="8">
    <source>
        <dbReference type="ARBA" id="ARBA00022975"/>
    </source>
</evidence>
<dbReference type="EMBL" id="OU015584">
    <property type="protein sequence ID" value="CAG5079192.1"/>
    <property type="molecule type" value="Genomic_DNA"/>
</dbReference>
<feature type="binding site" evidence="11">
    <location>
        <position position="298"/>
    </location>
    <ligand>
        <name>L-glutamine</name>
        <dbReference type="ChEBI" id="CHEBI:58359"/>
    </ligand>
</feature>
<feature type="binding site" evidence="11">
    <location>
        <position position="50"/>
    </location>
    <ligand>
        <name>L-glutamine</name>
        <dbReference type="ChEBI" id="CHEBI:58359"/>
    </ligand>
</feature>
<comment type="subunit">
    <text evidence="11">Composed of two chains; the small (or glutamine) chain promotes the hydrolysis of glutamine to ammonia, which is used by the large (or ammonia) chain to synthesize carbamoyl phosphate. Tetramer of heterodimers (alpha,beta)4.</text>
</comment>
<dbReference type="PRINTS" id="PR00097">
    <property type="entry name" value="ANTSNTHASEII"/>
</dbReference>
<dbReference type="InterPro" id="IPR050472">
    <property type="entry name" value="Anth_synth/Amidotransfase"/>
</dbReference>
<dbReference type="PANTHER" id="PTHR43418">
    <property type="entry name" value="MULTIFUNCTIONAL TRYPTOPHAN BIOSYNTHESIS PROTEIN-RELATED"/>
    <property type="match status" value="1"/>
</dbReference>
<comment type="similarity">
    <text evidence="3 11">Belongs to the CarA family.</text>
</comment>
<protein>
    <recommendedName>
        <fullName evidence="11">Carbamoyl phosphate synthase small chain</fullName>
        <ecNumber evidence="11">6.3.5.5</ecNumber>
    </recommendedName>
    <alternativeName>
        <fullName evidence="11">Carbamoyl phosphate synthetase glutamine chain</fullName>
    </alternativeName>
</protein>
<keyword evidence="4 11" id="KW-0436">Ligase</keyword>
<feature type="active site" evidence="11">
    <location>
        <position position="344"/>
    </location>
</feature>
<gene>
    <name evidence="11 13" type="primary">carA</name>
    <name evidence="13" type="ORF">CRYO30217_00883</name>
</gene>
<keyword evidence="11" id="KW-0028">Amino-acid biosynthesis</keyword>
<evidence type="ECO:0000256" key="4">
    <source>
        <dbReference type="ARBA" id="ARBA00022598"/>
    </source>
</evidence>
<evidence type="ECO:0000313" key="14">
    <source>
        <dbReference type="Proteomes" id="UP000683507"/>
    </source>
</evidence>
<feature type="binding site" evidence="11">
    <location>
        <position position="230"/>
    </location>
    <ligand>
        <name>L-glutamine</name>
        <dbReference type="ChEBI" id="CHEBI:58359"/>
    </ligand>
</feature>
<accession>A0A916NAH7</accession>
<dbReference type="CDD" id="cd01744">
    <property type="entry name" value="GATase1_CPSase"/>
    <property type="match status" value="1"/>
</dbReference>
<feature type="binding site" evidence="11">
    <location>
        <position position="301"/>
    </location>
    <ligand>
        <name>L-glutamine</name>
        <dbReference type="ChEBI" id="CHEBI:58359"/>
    </ligand>
</feature>
<comment type="catalytic activity">
    <reaction evidence="10 11">
        <text>L-glutamine + H2O = L-glutamate + NH4(+)</text>
        <dbReference type="Rhea" id="RHEA:15889"/>
        <dbReference type="ChEBI" id="CHEBI:15377"/>
        <dbReference type="ChEBI" id="CHEBI:28938"/>
        <dbReference type="ChEBI" id="CHEBI:29985"/>
        <dbReference type="ChEBI" id="CHEBI:58359"/>
    </reaction>
</comment>
<dbReference type="SMART" id="SM01097">
    <property type="entry name" value="CPSase_sm_chain"/>
    <property type="match status" value="1"/>
</dbReference>
<comment type="catalytic activity">
    <reaction evidence="9 11">
        <text>hydrogencarbonate + L-glutamine + 2 ATP + H2O = carbamoyl phosphate + L-glutamate + 2 ADP + phosphate + 2 H(+)</text>
        <dbReference type="Rhea" id="RHEA:18633"/>
        <dbReference type="ChEBI" id="CHEBI:15377"/>
        <dbReference type="ChEBI" id="CHEBI:15378"/>
        <dbReference type="ChEBI" id="CHEBI:17544"/>
        <dbReference type="ChEBI" id="CHEBI:29985"/>
        <dbReference type="ChEBI" id="CHEBI:30616"/>
        <dbReference type="ChEBI" id="CHEBI:43474"/>
        <dbReference type="ChEBI" id="CHEBI:58228"/>
        <dbReference type="ChEBI" id="CHEBI:58359"/>
        <dbReference type="ChEBI" id="CHEBI:456216"/>
        <dbReference type="EC" id="6.3.5.5"/>
    </reaction>
</comment>
<evidence type="ECO:0000256" key="3">
    <source>
        <dbReference type="ARBA" id="ARBA00007800"/>
    </source>
</evidence>
<dbReference type="Pfam" id="PF00988">
    <property type="entry name" value="CPSase_sm_chain"/>
    <property type="match status" value="1"/>
</dbReference>
<dbReference type="GO" id="GO:0004088">
    <property type="term" value="F:carbamoyl-phosphate synthase (glutamine-hydrolyzing) activity"/>
    <property type="evidence" value="ECO:0007669"/>
    <property type="project" value="UniProtKB-UniRule"/>
</dbReference>
<feature type="binding site" evidence="11">
    <location>
        <position position="257"/>
    </location>
    <ligand>
        <name>L-glutamine</name>
        <dbReference type="ChEBI" id="CHEBI:58359"/>
    </ligand>
</feature>
<comment type="pathway">
    <text evidence="2 11">Amino-acid biosynthesis; L-arginine biosynthesis; carbamoyl phosphate from bicarbonate: step 1/1.</text>
</comment>
<evidence type="ECO:0000313" key="13">
    <source>
        <dbReference type="EMBL" id="CAG5079192.1"/>
    </source>
</evidence>
<dbReference type="FunFam" id="3.50.30.20:FF:000001">
    <property type="entry name" value="Carbamoyl-phosphate synthase small chain"/>
    <property type="match status" value="1"/>
</dbReference>
<keyword evidence="8 11" id="KW-0665">Pyrimidine biosynthesis</keyword>
<organism evidence="13 14">
    <name type="scientific">Parvicella tangerina</name>
    <dbReference type="NCBI Taxonomy" id="2829795"/>
    <lineage>
        <taxon>Bacteria</taxon>
        <taxon>Pseudomonadati</taxon>
        <taxon>Bacteroidota</taxon>
        <taxon>Flavobacteriia</taxon>
        <taxon>Flavobacteriales</taxon>
        <taxon>Parvicellaceae</taxon>
        <taxon>Parvicella</taxon>
    </lineage>
</organism>
<dbReference type="SUPFAM" id="SSF52021">
    <property type="entry name" value="Carbamoyl phosphate synthetase, small subunit N-terminal domain"/>
    <property type="match status" value="1"/>
</dbReference>
<dbReference type="GO" id="GO:0006207">
    <property type="term" value="P:'de novo' pyrimidine nucleobase biosynthetic process"/>
    <property type="evidence" value="ECO:0007669"/>
    <property type="project" value="InterPro"/>
</dbReference>
<dbReference type="GO" id="GO:0044205">
    <property type="term" value="P:'de novo' UMP biosynthetic process"/>
    <property type="evidence" value="ECO:0007669"/>
    <property type="project" value="UniProtKB-UniRule"/>
</dbReference>
<dbReference type="InterPro" id="IPR029062">
    <property type="entry name" value="Class_I_gatase-like"/>
</dbReference>
<keyword evidence="5 11" id="KW-0547">Nucleotide-binding</keyword>
<evidence type="ECO:0000256" key="7">
    <source>
        <dbReference type="ARBA" id="ARBA00022962"/>
    </source>
</evidence>
<name>A0A916NAH7_9FLAO</name>
<dbReference type="Gene3D" id="3.40.50.880">
    <property type="match status" value="1"/>
</dbReference>
<feature type="binding site" evidence="11">
    <location>
        <position position="300"/>
    </location>
    <ligand>
        <name>L-glutamine</name>
        <dbReference type="ChEBI" id="CHEBI:58359"/>
    </ligand>
</feature>
<evidence type="ECO:0000256" key="6">
    <source>
        <dbReference type="ARBA" id="ARBA00022840"/>
    </source>
</evidence>
<keyword evidence="7 11" id="KW-0315">Glutamine amidotransferase</keyword>
<dbReference type="InterPro" id="IPR006274">
    <property type="entry name" value="CarbamoylP_synth_ssu"/>
</dbReference>
<dbReference type="NCBIfam" id="TIGR01368">
    <property type="entry name" value="CPSaseIIsmall"/>
    <property type="match status" value="1"/>
</dbReference>
<feature type="binding site" evidence="11">
    <location>
        <position position="228"/>
    </location>
    <ligand>
        <name>L-glutamine</name>
        <dbReference type="ChEBI" id="CHEBI:58359"/>
    </ligand>
</feature>
<dbReference type="EC" id="6.3.5.5" evidence="11"/>
<dbReference type="InterPro" id="IPR036480">
    <property type="entry name" value="CarbP_synth_ssu_N_sf"/>
</dbReference>
<dbReference type="GO" id="GO:0006526">
    <property type="term" value="P:L-arginine biosynthetic process"/>
    <property type="evidence" value="ECO:0007669"/>
    <property type="project" value="UniProtKB-UniRule"/>
</dbReference>
<dbReference type="Gene3D" id="3.50.30.20">
    <property type="entry name" value="Carbamoyl-phosphate synthase small subunit, N-terminal domain"/>
    <property type="match status" value="1"/>
</dbReference>
<dbReference type="PROSITE" id="PS51273">
    <property type="entry name" value="GATASE_TYPE_1"/>
    <property type="match status" value="1"/>
</dbReference>
<dbReference type="GO" id="GO:0005524">
    <property type="term" value="F:ATP binding"/>
    <property type="evidence" value="ECO:0007669"/>
    <property type="project" value="UniProtKB-UniRule"/>
</dbReference>
<comment type="pathway">
    <text evidence="1 11">Pyrimidine metabolism; UMP biosynthesis via de novo pathway; (S)-dihydroorotate from bicarbonate: step 1/3.</text>
</comment>
<dbReference type="NCBIfam" id="NF009475">
    <property type="entry name" value="PRK12838.1"/>
    <property type="match status" value="1"/>
</dbReference>
<evidence type="ECO:0000256" key="5">
    <source>
        <dbReference type="ARBA" id="ARBA00022741"/>
    </source>
</evidence>
<dbReference type="Pfam" id="PF00117">
    <property type="entry name" value="GATase"/>
    <property type="match status" value="1"/>
</dbReference>
<evidence type="ECO:0000256" key="1">
    <source>
        <dbReference type="ARBA" id="ARBA00004812"/>
    </source>
</evidence>
<feature type="active site" evidence="11">
    <location>
        <position position="342"/>
    </location>
</feature>
<dbReference type="PRINTS" id="PR00096">
    <property type="entry name" value="GATASE"/>
</dbReference>
<dbReference type="SUPFAM" id="SSF52317">
    <property type="entry name" value="Class I glutamine amidotransferase-like"/>
    <property type="match status" value="1"/>
</dbReference>
<feature type="region of interest" description="CPSase" evidence="11">
    <location>
        <begin position="1"/>
        <end position="179"/>
    </location>
</feature>
<dbReference type="InterPro" id="IPR017926">
    <property type="entry name" value="GATASE"/>
</dbReference>
<evidence type="ECO:0000256" key="9">
    <source>
        <dbReference type="ARBA" id="ARBA00048816"/>
    </source>
</evidence>
<dbReference type="GO" id="GO:0006541">
    <property type="term" value="P:glutamine metabolic process"/>
    <property type="evidence" value="ECO:0007669"/>
    <property type="project" value="InterPro"/>
</dbReference>
<feature type="active site" description="Nucleophile" evidence="11">
    <location>
        <position position="256"/>
    </location>
</feature>
<keyword evidence="6 11" id="KW-0067">ATP-binding</keyword>
<dbReference type="InterPro" id="IPR035686">
    <property type="entry name" value="CPSase_GATase1"/>
</dbReference>
<dbReference type="PRINTS" id="PR00099">
    <property type="entry name" value="CPSGATASE"/>
</dbReference>
<dbReference type="InterPro" id="IPR002474">
    <property type="entry name" value="CarbamoylP_synth_ssu_N"/>
</dbReference>